<feature type="transmembrane region" description="Helical" evidence="1">
    <location>
        <begin position="47"/>
        <end position="69"/>
    </location>
</feature>
<dbReference type="RefSeq" id="WP_289848444.1">
    <property type="nucleotide sequence ID" value="NZ_BAAABM010000037.1"/>
</dbReference>
<proteinExistence type="predicted"/>
<keyword evidence="3" id="KW-1185">Reference proteome</keyword>
<keyword evidence="1" id="KW-0472">Membrane</keyword>
<evidence type="ECO:0008006" key="4">
    <source>
        <dbReference type="Google" id="ProtNLM"/>
    </source>
</evidence>
<evidence type="ECO:0000256" key="1">
    <source>
        <dbReference type="SAM" id="Phobius"/>
    </source>
</evidence>
<dbReference type="Pfam" id="PF12836">
    <property type="entry name" value="HHH_3"/>
    <property type="match status" value="1"/>
</dbReference>
<reference evidence="2 3" key="1">
    <citation type="journal article" date="2019" name="Int. J. Syst. Evol. Microbiol.">
        <title>The Global Catalogue of Microorganisms (GCM) 10K type strain sequencing project: providing services to taxonomists for standard genome sequencing and annotation.</title>
        <authorList>
            <consortium name="The Broad Institute Genomics Platform"/>
            <consortium name="The Broad Institute Genome Sequencing Center for Infectious Disease"/>
            <person name="Wu L."/>
            <person name="Ma J."/>
        </authorList>
    </citation>
    <scope>NUCLEOTIDE SEQUENCE [LARGE SCALE GENOMIC DNA]</scope>
    <source>
        <strain evidence="2 3">JCM 3146</strain>
    </source>
</reference>
<sequence length="224" mass="24347">MRPTLPPDQIRALLNSAVMRQASLGWRVQMQSDNQAVMTSGGQVNHVLHLLITLLLCGLWLPVWVILAVTGTEKRITITVDPYGTLLYNGRPVAPAPMGPPMPLPPGPPLHNLNDQAVAAANQRRNLRQKAREQAAADIVLARELRIGRPDLPRHYDDGGLIDVNHVPPQALTLFSGVTPELAGHIARVRDHVGGFSSAEELAATADLHPDLLPEIAEYAIFLP</sequence>
<evidence type="ECO:0000313" key="3">
    <source>
        <dbReference type="Proteomes" id="UP001501822"/>
    </source>
</evidence>
<keyword evidence="1" id="KW-1133">Transmembrane helix</keyword>
<name>A0ABN0WXQ7_9ACTN</name>
<evidence type="ECO:0000313" key="2">
    <source>
        <dbReference type="EMBL" id="GAA0348790.1"/>
    </source>
</evidence>
<organism evidence="2 3">
    <name type="scientific">Actinoallomurus spadix</name>
    <dbReference type="NCBI Taxonomy" id="79912"/>
    <lineage>
        <taxon>Bacteria</taxon>
        <taxon>Bacillati</taxon>
        <taxon>Actinomycetota</taxon>
        <taxon>Actinomycetes</taxon>
        <taxon>Streptosporangiales</taxon>
        <taxon>Thermomonosporaceae</taxon>
        <taxon>Actinoallomurus</taxon>
    </lineage>
</organism>
<dbReference type="SUPFAM" id="SSF47781">
    <property type="entry name" value="RuvA domain 2-like"/>
    <property type="match status" value="1"/>
</dbReference>
<comment type="caution">
    <text evidence="2">The sequence shown here is derived from an EMBL/GenBank/DDBJ whole genome shotgun (WGS) entry which is preliminary data.</text>
</comment>
<protein>
    <recommendedName>
        <fullName evidence="4">Helix-hairpin-helix domain-containing protein</fullName>
    </recommendedName>
</protein>
<dbReference type="EMBL" id="BAAABM010000037">
    <property type="protein sequence ID" value="GAA0348790.1"/>
    <property type="molecule type" value="Genomic_DNA"/>
</dbReference>
<dbReference type="Proteomes" id="UP001501822">
    <property type="component" value="Unassembled WGS sequence"/>
</dbReference>
<dbReference type="InterPro" id="IPR010994">
    <property type="entry name" value="RuvA_2-like"/>
</dbReference>
<accession>A0ABN0WXQ7</accession>
<gene>
    <name evidence="2" type="ORF">GCM10010151_43160</name>
</gene>
<keyword evidence="1" id="KW-0812">Transmembrane</keyword>